<feature type="transmembrane region" description="Helical" evidence="7">
    <location>
        <begin position="466"/>
        <end position="487"/>
    </location>
</feature>
<dbReference type="Gene3D" id="1.20.1720.10">
    <property type="entry name" value="Multidrug resistance protein D"/>
    <property type="match status" value="1"/>
</dbReference>
<dbReference type="CDD" id="cd17502">
    <property type="entry name" value="MFS_Azr1_MDR_like"/>
    <property type="match status" value="1"/>
</dbReference>
<proteinExistence type="predicted"/>
<feature type="transmembrane region" description="Helical" evidence="7">
    <location>
        <begin position="267"/>
        <end position="290"/>
    </location>
</feature>
<dbReference type="Pfam" id="PF07690">
    <property type="entry name" value="MFS_1"/>
    <property type="match status" value="1"/>
</dbReference>
<dbReference type="EMBL" id="LYPB01000065">
    <property type="protein sequence ID" value="OAS18451.1"/>
    <property type="molecule type" value="Genomic_DNA"/>
</dbReference>
<dbReference type="PANTHER" id="PTHR23501">
    <property type="entry name" value="MAJOR FACILITATOR SUPERFAMILY"/>
    <property type="match status" value="1"/>
</dbReference>
<evidence type="ECO:0000256" key="3">
    <source>
        <dbReference type="ARBA" id="ARBA00022475"/>
    </source>
</evidence>
<keyword evidence="3" id="KW-1003">Cell membrane</keyword>
<dbReference type="InterPro" id="IPR036259">
    <property type="entry name" value="MFS_trans_sf"/>
</dbReference>
<feature type="transmembrane region" description="Helical" evidence="7">
    <location>
        <begin position="163"/>
        <end position="184"/>
    </location>
</feature>
<dbReference type="PROSITE" id="PS50850">
    <property type="entry name" value="MFS"/>
    <property type="match status" value="1"/>
</dbReference>
<feature type="transmembrane region" description="Helical" evidence="7">
    <location>
        <begin position="138"/>
        <end position="157"/>
    </location>
</feature>
<feature type="transmembrane region" description="Helical" evidence="7">
    <location>
        <begin position="102"/>
        <end position="126"/>
    </location>
</feature>
<name>A0A198ABM3_9BACL</name>
<dbReference type="OrthoDB" id="9816041at2"/>
<dbReference type="GO" id="GO:0022857">
    <property type="term" value="F:transmembrane transporter activity"/>
    <property type="evidence" value="ECO:0007669"/>
    <property type="project" value="InterPro"/>
</dbReference>
<evidence type="ECO:0000313" key="10">
    <source>
        <dbReference type="Proteomes" id="UP000078454"/>
    </source>
</evidence>
<dbReference type="Proteomes" id="UP000078454">
    <property type="component" value="Unassembled WGS sequence"/>
</dbReference>
<comment type="subcellular location">
    <subcellularLocation>
        <location evidence="1">Cell membrane</location>
        <topology evidence="1">Multi-pass membrane protein</topology>
    </subcellularLocation>
</comment>
<accession>A0A198ABM3</accession>
<dbReference type="InterPro" id="IPR020846">
    <property type="entry name" value="MFS_dom"/>
</dbReference>
<dbReference type="RefSeq" id="WP_068664536.1">
    <property type="nucleotide sequence ID" value="NZ_LYPB01000065.1"/>
</dbReference>
<dbReference type="STRING" id="1850517.A8708_00525"/>
<dbReference type="FunFam" id="1.20.1720.10:FF:000004">
    <property type="entry name" value="EmrB/QacA family drug resistance transporter"/>
    <property type="match status" value="1"/>
</dbReference>
<protein>
    <submittedName>
        <fullName evidence="9">MFS transporter</fullName>
    </submittedName>
</protein>
<keyword evidence="5 7" id="KW-1133">Transmembrane helix</keyword>
<evidence type="ECO:0000256" key="2">
    <source>
        <dbReference type="ARBA" id="ARBA00022448"/>
    </source>
</evidence>
<evidence type="ECO:0000313" key="9">
    <source>
        <dbReference type="EMBL" id="OAS18451.1"/>
    </source>
</evidence>
<evidence type="ECO:0000256" key="5">
    <source>
        <dbReference type="ARBA" id="ARBA00022989"/>
    </source>
</evidence>
<keyword evidence="2" id="KW-0813">Transport</keyword>
<feature type="transmembrane region" description="Helical" evidence="7">
    <location>
        <begin position="305"/>
        <end position="324"/>
    </location>
</feature>
<dbReference type="Gene3D" id="1.20.1250.20">
    <property type="entry name" value="MFS general substrate transporter like domains"/>
    <property type="match status" value="1"/>
</dbReference>
<feature type="transmembrane region" description="Helical" evidence="7">
    <location>
        <begin position="77"/>
        <end position="96"/>
    </location>
</feature>
<dbReference type="InterPro" id="IPR011701">
    <property type="entry name" value="MFS"/>
</dbReference>
<evidence type="ECO:0000256" key="4">
    <source>
        <dbReference type="ARBA" id="ARBA00022692"/>
    </source>
</evidence>
<dbReference type="InterPro" id="IPR004638">
    <property type="entry name" value="EmrB-like"/>
</dbReference>
<feature type="transmembrane region" description="Helical" evidence="7">
    <location>
        <begin position="392"/>
        <end position="414"/>
    </location>
</feature>
<gene>
    <name evidence="9" type="ORF">A8708_00525</name>
</gene>
<feature type="transmembrane region" description="Helical" evidence="7">
    <location>
        <begin position="196"/>
        <end position="215"/>
    </location>
</feature>
<evidence type="ECO:0000256" key="1">
    <source>
        <dbReference type="ARBA" id="ARBA00004651"/>
    </source>
</evidence>
<dbReference type="PANTHER" id="PTHR23501:SF170">
    <property type="entry name" value="MULTIDRUG RESISTANCE PROTEIN 3"/>
    <property type="match status" value="1"/>
</dbReference>
<keyword evidence="6 7" id="KW-0472">Membrane</keyword>
<evidence type="ECO:0000256" key="6">
    <source>
        <dbReference type="ARBA" id="ARBA00023136"/>
    </source>
</evidence>
<organism evidence="9 10">
    <name type="scientific">Paenibacillus oryzisoli</name>
    <dbReference type="NCBI Taxonomy" id="1850517"/>
    <lineage>
        <taxon>Bacteria</taxon>
        <taxon>Bacillati</taxon>
        <taxon>Bacillota</taxon>
        <taxon>Bacilli</taxon>
        <taxon>Bacillales</taxon>
        <taxon>Paenibacillaceae</taxon>
        <taxon>Paenibacillus</taxon>
    </lineage>
</organism>
<feature type="transmembrane region" description="Helical" evidence="7">
    <location>
        <begin position="357"/>
        <end position="380"/>
    </location>
</feature>
<comment type="caution">
    <text evidence="9">The sequence shown here is derived from an EMBL/GenBank/DDBJ whole genome shotgun (WGS) entry which is preliminary data.</text>
</comment>
<feature type="transmembrane region" description="Helical" evidence="7">
    <location>
        <begin position="227"/>
        <end position="246"/>
    </location>
</feature>
<feature type="transmembrane region" description="Helical" evidence="7">
    <location>
        <begin position="47"/>
        <end position="65"/>
    </location>
</feature>
<keyword evidence="10" id="KW-1185">Reference proteome</keyword>
<dbReference type="GO" id="GO:0005886">
    <property type="term" value="C:plasma membrane"/>
    <property type="evidence" value="ECO:0007669"/>
    <property type="project" value="UniProtKB-SubCell"/>
</dbReference>
<keyword evidence="4 7" id="KW-0812">Transmembrane</keyword>
<feature type="transmembrane region" description="Helical" evidence="7">
    <location>
        <begin position="331"/>
        <end position="351"/>
    </location>
</feature>
<dbReference type="NCBIfam" id="TIGR00711">
    <property type="entry name" value="efflux_EmrB"/>
    <property type="match status" value="1"/>
</dbReference>
<reference evidence="9 10" key="1">
    <citation type="submission" date="2016-05" db="EMBL/GenBank/DDBJ databases">
        <title>Paenibacillus sp. 1ZS3-15 nov., isolated from the rhizosphere soil.</title>
        <authorList>
            <person name="Zhang X.X."/>
            <person name="Zhang J."/>
        </authorList>
    </citation>
    <scope>NUCLEOTIDE SEQUENCE [LARGE SCALE GENOMIC DNA]</scope>
    <source>
        <strain evidence="9 10">1ZS3-15</strain>
    </source>
</reference>
<dbReference type="SUPFAM" id="SSF103473">
    <property type="entry name" value="MFS general substrate transporter"/>
    <property type="match status" value="1"/>
</dbReference>
<dbReference type="AlphaFoldDB" id="A0A198ABM3"/>
<evidence type="ECO:0000259" key="8">
    <source>
        <dbReference type="PROSITE" id="PS50850"/>
    </source>
</evidence>
<feature type="domain" description="Major facilitator superfamily (MFS) profile" evidence="8">
    <location>
        <begin position="12"/>
        <end position="493"/>
    </location>
</feature>
<sequence>MSLTRKSNPTWTVVALMLGLLLASLDQTIVSTAMPTIVSKLGGFSQFVWVFSAYLIANVAAMPIFGKLSDMYGRKLFFIIGIVVFMIGSALCGTASSMTQLIIYRAIQGIGGGALMPITFAIIFDIFPPEKRGKMQGLFGAVFGLSSVLGPIIGAYFTDHVTWEWIFFINLPLGIISLIMIIFSYHESVEHSKAKIDWGGTVVLTAAIVSLMFALEFGGKEYAWGSMQIIGLFAGFVVLLAGFIWIEKNAAEPIVPLDLFKNRLFTSSMGVSFAYGAVLISAGTYIPLFIQGVFEGSATSAGSTLTPMMLGVVVSSALGGRFIGKFSYRNVLLVSVALLLLATSLLGGISIDSERWVITTYMIILGLGIGACFPITSMSALHKVDFRRRGTVTSLVAFFRSVGSAIGVAIFGSIQVNALKDKITTSLNDPAMAEKFQDARMLLQPEVRANIPTEVLHKLLTALADSIAVVFQTTIVLAILGLAFILLMGNAKLEVGKAPVKGDVPVGH</sequence>
<evidence type="ECO:0000256" key="7">
    <source>
        <dbReference type="SAM" id="Phobius"/>
    </source>
</evidence>